<dbReference type="AlphaFoldDB" id="A0A9R1WA59"/>
<evidence type="ECO:0000313" key="2">
    <source>
        <dbReference type="EMBL" id="KAJ0220153.1"/>
    </source>
</evidence>
<feature type="transmembrane region" description="Helical" evidence="1">
    <location>
        <begin position="71"/>
        <end position="95"/>
    </location>
</feature>
<protein>
    <submittedName>
        <fullName evidence="2">Uncharacterized protein</fullName>
    </submittedName>
</protein>
<sequence length="128" mass="14617">MRWDFLDDILHRFGFGVRWRDCIRGCLVISMGSVMFNGSPTEEHGDPVSPFLFILVMETLHISFSRAMEHGFFLVFLLGIILLYRCLISFMLMMLSLLGSGVTLIIATLYVSSSVFSWLRVLKSTLPM</sequence>
<keyword evidence="1" id="KW-0472">Membrane</keyword>
<feature type="transmembrane region" description="Helical" evidence="1">
    <location>
        <begin position="101"/>
        <end position="122"/>
    </location>
</feature>
<comment type="caution">
    <text evidence="2">The sequence shown here is derived from an EMBL/GenBank/DDBJ whole genome shotgun (WGS) entry which is preliminary data.</text>
</comment>
<organism evidence="2 3">
    <name type="scientific">Lactuca sativa</name>
    <name type="common">Garden lettuce</name>
    <dbReference type="NCBI Taxonomy" id="4236"/>
    <lineage>
        <taxon>Eukaryota</taxon>
        <taxon>Viridiplantae</taxon>
        <taxon>Streptophyta</taxon>
        <taxon>Embryophyta</taxon>
        <taxon>Tracheophyta</taxon>
        <taxon>Spermatophyta</taxon>
        <taxon>Magnoliopsida</taxon>
        <taxon>eudicotyledons</taxon>
        <taxon>Gunneridae</taxon>
        <taxon>Pentapetalae</taxon>
        <taxon>asterids</taxon>
        <taxon>campanulids</taxon>
        <taxon>Asterales</taxon>
        <taxon>Asteraceae</taxon>
        <taxon>Cichorioideae</taxon>
        <taxon>Cichorieae</taxon>
        <taxon>Lactucinae</taxon>
        <taxon>Lactuca</taxon>
    </lineage>
</organism>
<reference evidence="2 3" key="1">
    <citation type="journal article" date="2017" name="Nat. Commun.">
        <title>Genome assembly with in vitro proximity ligation data and whole-genome triplication in lettuce.</title>
        <authorList>
            <person name="Reyes-Chin-Wo S."/>
            <person name="Wang Z."/>
            <person name="Yang X."/>
            <person name="Kozik A."/>
            <person name="Arikit S."/>
            <person name="Song C."/>
            <person name="Xia L."/>
            <person name="Froenicke L."/>
            <person name="Lavelle D.O."/>
            <person name="Truco M.J."/>
            <person name="Xia R."/>
            <person name="Zhu S."/>
            <person name="Xu C."/>
            <person name="Xu H."/>
            <person name="Xu X."/>
            <person name="Cox K."/>
            <person name="Korf I."/>
            <person name="Meyers B.C."/>
            <person name="Michelmore R.W."/>
        </authorList>
    </citation>
    <scope>NUCLEOTIDE SEQUENCE [LARGE SCALE GENOMIC DNA]</scope>
    <source>
        <strain evidence="3">cv. Salinas</strain>
        <tissue evidence="2">Seedlings</tissue>
    </source>
</reference>
<dbReference type="EMBL" id="NBSK02000002">
    <property type="protein sequence ID" value="KAJ0220153.1"/>
    <property type="molecule type" value="Genomic_DNA"/>
</dbReference>
<keyword evidence="1" id="KW-0812">Transmembrane</keyword>
<proteinExistence type="predicted"/>
<name>A0A9R1WA59_LACSA</name>
<keyword evidence="1" id="KW-1133">Transmembrane helix</keyword>
<evidence type="ECO:0000256" key="1">
    <source>
        <dbReference type="SAM" id="Phobius"/>
    </source>
</evidence>
<evidence type="ECO:0000313" key="3">
    <source>
        <dbReference type="Proteomes" id="UP000235145"/>
    </source>
</evidence>
<keyword evidence="3" id="KW-1185">Reference proteome</keyword>
<accession>A0A9R1WA59</accession>
<gene>
    <name evidence="2" type="ORF">LSAT_V11C200087110</name>
</gene>
<dbReference type="Proteomes" id="UP000235145">
    <property type="component" value="Unassembled WGS sequence"/>
</dbReference>